<dbReference type="AlphaFoldDB" id="A0A0R1LRU5"/>
<keyword evidence="1" id="KW-1133">Transmembrane helix</keyword>
<feature type="transmembrane region" description="Helical" evidence="1">
    <location>
        <begin position="61"/>
        <end position="83"/>
    </location>
</feature>
<evidence type="ECO:0000256" key="1">
    <source>
        <dbReference type="SAM" id="Phobius"/>
    </source>
</evidence>
<evidence type="ECO:0008006" key="4">
    <source>
        <dbReference type="Google" id="ProtNLM"/>
    </source>
</evidence>
<sequence>MGFWASPAGQLVILLVGWLVITGVRRLSRRRWPVALLTWDLMTPLLMICSLLLGLSGAGNILPWLVMGWMLIGIGVALAQAIHNHELLYPQFMKTFWRLSDLYWLVGFVSCFLLTIS</sequence>
<dbReference type="InterPro" id="IPR024515">
    <property type="entry name" value="DUF3397"/>
</dbReference>
<feature type="transmembrane region" description="Helical" evidence="1">
    <location>
        <begin position="36"/>
        <end position="55"/>
    </location>
</feature>
<protein>
    <recommendedName>
        <fullName evidence="4">Integral membrane protein</fullName>
    </recommendedName>
</protein>
<proteinExistence type="predicted"/>
<evidence type="ECO:0000313" key="2">
    <source>
        <dbReference type="EMBL" id="KRK94834.1"/>
    </source>
</evidence>
<dbReference type="Proteomes" id="UP000051955">
    <property type="component" value="Unassembled WGS sequence"/>
</dbReference>
<dbReference type="STRING" id="1423715.FD25_GL000810"/>
<dbReference type="Pfam" id="PF11877">
    <property type="entry name" value="DUF3397"/>
    <property type="match status" value="1"/>
</dbReference>
<keyword evidence="1" id="KW-0812">Transmembrane</keyword>
<reference evidence="2 3" key="1">
    <citation type="journal article" date="2015" name="Genome Announc.">
        <title>Expanding the biotechnology potential of lactobacilli through comparative genomics of 213 strains and associated genera.</title>
        <authorList>
            <person name="Sun Z."/>
            <person name="Harris H.M."/>
            <person name="McCann A."/>
            <person name="Guo C."/>
            <person name="Argimon S."/>
            <person name="Zhang W."/>
            <person name="Yang X."/>
            <person name="Jeffery I.B."/>
            <person name="Cooney J.C."/>
            <person name="Kagawa T.F."/>
            <person name="Liu W."/>
            <person name="Song Y."/>
            <person name="Salvetti E."/>
            <person name="Wrobel A."/>
            <person name="Rasinkangas P."/>
            <person name="Parkhill J."/>
            <person name="Rea M.C."/>
            <person name="O'Sullivan O."/>
            <person name="Ritari J."/>
            <person name="Douillard F.P."/>
            <person name="Paul Ross R."/>
            <person name="Yang R."/>
            <person name="Briner A.E."/>
            <person name="Felis G.E."/>
            <person name="de Vos W.M."/>
            <person name="Barrangou R."/>
            <person name="Klaenhammer T.R."/>
            <person name="Caufield P.W."/>
            <person name="Cui Y."/>
            <person name="Zhang H."/>
            <person name="O'Toole P.W."/>
        </authorList>
    </citation>
    <scope>NUCLEOTIDE SEQUENCE [LARGE SCALE GENOMIC DNA]</scope>
    <source>
        <strain evidence="2 3">DSM 19394</strain>
    </source>
</reference>
<organism evidence="2 3">
    <name type="scientific">Levilactobacillus acidifarinae DSM 19394 = JCM 15949</name>
    <dbReference type="NCBI Taxonomy" id="1423715"/>
    <lineage>
        <taxon>Bacteria</taxon>
        <taxon>Bacillati</taxon>
        <taxon>Bacillota</taxon>
        <taxon>Bacilli</taxon>
        <taxon>Lactobacillales</taxon>
        <taxon>Lactobacillaceae</taxon>
        <taxon>Levilactobacillus</taxon>
    </lineage>
</organism>
<accession>A0A0R1LRU5</accession>
<keyword evidence="3" id="KW-1185">Reference proteome</keyword>
<dbReference type="EMBL" id="AZDV01000026">
    <property type="protein sequence ID" value="KRK94834.1"/>
    <property type="molecule type" value="Genomic_DNA"/>
</dbReference>
<gene>
    <name evidence="2" type="ORF">FD25_GL000810</name>
</gene>
<feature type="transmembrane region" description="Helical" evidence="1">
    <location>
        <begin position="6"/>
        <end position="24"/>
    </location>
</feature>
<dbReference type="RefSeq" id="WP_057804138.1">
    <property type="nucleotide sequence ID" value="NZ_AZDV01000026.1"/>
</dbReference>
<name>A0A0R1LRU5_9LACO</name>
<feature type="transmembrane region" description="Helical" evidence="1">
    <location>
        <begin position="95"/>
        <end position="116"/>
    </location>
</feature>
<dbReference type="PATRIC" id="fig|1423715.3.peg.838"/>
<dbReference type="OrthoDB" id="2299708at2"/>
<evidence type="ECO:0000313" key="3">
    <source>
        <dbReference type="Proteomes" id="UP000051955"/>
    </source>
</evidence>
<comment type="caution">
    <text evidence="2">The sequence shown here is derived from an EMBL/GenBank/DDBJ whole genome shotgun (WGS) entry which is preliminary data.</text>
</comment>
<keyword evidence="1" id="KW-0472">Membrane</keyword>